<name>A0A0A9B537_ARUDO</name>
<accession>A0A0A9B537</accession>
<reference evidence="1" key="1">
    <citation type="submission" date="2014-09" db="EMBL/GenBank/DDBJ databases">
        <authorList>
            <person name="Magalhaes I.L.F."/>
            <person name="Oliveira U."/>
            <person name="Santos F.R."/>
            <person name="Vidigal T.H.D.A."/>
            <person name="Brescovit A.D."/>
            <person name="Santos A.J."/>
        </authorList>
    </citation>
    <scope>NUCLEOTIDE SEQUENCE</scope>
    <source>
        <tissue evidence="1">Shoot tissue taken approximately 20 cm above the soil surface</tissue>
    </source>
</reference>
<dbReference type="AlphaFoldDB" id="A0A0A9B537"/>
<sequence length="72" mass="8499">MPRQQELQILLNLTAPSTSHSNHLTLWRWTAKSQPHLVHFLMMIQGFALRIIIQQQASVISQIFPNKFWGRY</sequence>
<reference evidence="1" key="2">
    <citation type="journal article" date="2015" name="Data Brief">
        <title>Shoot transcriptome of the giant reed, Arundo donax.</title>
        <authorList>
            <person name="Barrero R.A."/>
            <person name="Guerrero F.D."/>
            <person name="Moolhuijzen P."/>
            <person name="Goolsby J.A."/>
            <person name="Tidwell J."/>
            <person name="Bellgard S.E."/>
            <person name="Bellgard M.I."/>
        </authorList>
    </citation>
    <scope>NUCLEOTIDE SEQUENCE</scope>
    <source>
        <tissue evidence="1">Shoot tissue taken approximately 20 cm above the soil surface</tissue>
    </source>
</reference>
<evidence type="ECO:0000313" key="1">
    <source>
        <dbReference type="EMBL" id="JAD54437.1"/>
    </source>
</evidence>
<protein>
    <submittedName>
        <fullName evidence="1">Uncharacterized protein</fullName>
    </submittedName>
</protein>
<dbReference type="EMBL" id="GBRH01243458">
    <property type="protein sequence ID" value="JAD54437.1"/>
    <property type="molecule type" value="Transcribed_RNA"/>
</dbReference>
<proteinExistence type="predicted"/>
<organism evidence="1">
    <name type="scientific">Arundo donax</name>
    <name type="common">Giant reed</name>
    <name type="synonym">Donax arundinaceus</name>
    <dbReference type="NCBI Taxonomy" id="35708"/>
    <lineage>
        <taxon>Eukaryota</taxon>
        <taxon>Viridiplantae</taxon>
        <taxon>Streptophyta</taxon>
        <taxon>Embryophyta</taxon>
        <taxon>Tracheophyta</taxon>
        <taxon>Spermatophyta</taxon>
        <taxon>Magnoliopsida</taxon>
        <taxon>Liliopsida</taxon>
        <taxon>Poales</taxon>
        <taxon>Poaceae</taxon>
        <taxon>PACMAD clade</taxon>
        <taxon>Arundinoideae</taxon>
        <taxon>Arundineae</taxon>
        <taxon>Arundo</taxon>
    </lineage>
</organism>